<dbReference type="SUPFAM" id="SSF49265">
    <property type="entry name" value="Fibronectin type III"/>
    <property type="match status" value="1"/>
</dbReference>
<gene>
    <name evidence="2" type="primary">Fnd11</name>
    <name evidence="2" type="ORF">EUDELE_R14438</name>
</gene>
<feature type="non-terminal residue" evidence="2">
    <location>
        <position position="281"/>
    </location>
</feature>
<dbReference type="InterPro" id="IPR048317">
    <property type="entry name" value="DUF5581_C"/>
</dbReference>
<evidence type="ECO:0000259" key="1">
    <source>
        <dbReference type="PROSITE" id="PS50853"/>
    </source>
</evidence>
<dbReference type="EMBL" id="VZSX01000026">
    <property type="protein sequence ID" value="NXA34371.1"/>
    <property type="molecule type" value="Genomic_DNA"/>
</dbReference>
<dbReference type="InterPro" id="IPR036116">
    <property type="entry name" value="FN3_sf"/>
</dbReference>
<accession>A0A7K7V1I3</accession>
<dbReference type="Pfam" id="PF17744">
    <property type="entry name" value="DUF5581"/>
    <property type="match status" value="1"/>
</dbReference>
<evidence type="ECO:0000313" key="3">
    <source>
        <dbReference type="Proteomes" id="UP000533954"/>
    </source>
</evidence>
<reference evidence="2 3" key="1">
    <citation type="submission" date="2019-09" db="EMBL/GenBank/DDBJ databases">
        <title>Bird 10,000 Genomes (B10K) Project - Family phase.</title>
        <authorList>
            <person name="Zhang G."/>
        </authorList>
    </citation>
    <scope>NUCLEOTIDE SEQUENCE [LARGE SCALE GENOMIC DNA]</scope>
    <source>
        <strain evidence="2">B10K-LSUMZ-16893</strain>
    </source>
</reference>
<dbReference type="CDD" id="cd00063">
    <property type="entry name" value="FN3"/>
    <property type="match status" value="1"/>
</dbReference>
<comment type="caution">
    <text evidence="2">The sequence shown here is derived from an EMBL/GenBank/DDBJ whole genome shotgun (WGS) entry which is preliminary data.</text>
</comment>
<name>A0A7K7V1I3_EUDEL</name>
<dbReference type="OrthoDB" id="8699528at2759"/>
<feature type="non-terminal residue" evidence="2">
    <location>
        <position position="1"/>
    </location>
</feature>
<feature type="domain" description="Fibronectin type-III" evidence="1">
    <location>
        <begin position="174"/>
        <end position="270"/>
    </location>
</feature>
<dbReference type="Pfam" id="PF20996">
    <property type="entry name" value="DUF5581_N"/>
    <property type="match status" value="1"/>
</dbReference>
<dbReference type="InterPro" id="IPR039581">
    <property type="entry name" value="FNDC11"/>
</dbReference>
<proteinExistence type="predicted"/>
<protein>
    <submittedName>
        <fullName evidence="2">FND11 protein</fullName>
    </submittedName>
</protein>
<dbReference type="PROSITE" id="PS50853">
    <property type="entry name" value="FN3"/>
    <property type="match status" value="1"/>
</dbReference>
<organism evidence="2 3">
    <name type="scientific">Eudromia elegans</name>
    <name type="common">Elegant crested-tinamou</name>
    <dbReference type="NCBI Taxonomy" id="8805"/>
    <lineage>
        <taxon>Eukaryota</taxon>
        <taxon>Metazoa</taxon>
        <taxon>Chordata</taxon>
        <taxon>Craniata</taxon>
        <taxon>Vertebrata</taxon>
        <taxon>Euteleostomi</taxon>
        <taxon>Archelosauria</taxon>
        <taxon>Archosauria</taxon>
        <taxon>Dinosauria</taxon>
        <taxon>Saurischia</taxon>
        <taxon>Theropoda</taxon>
        <taxon>Coelurosauria</taxon>
        <taxon>Aves</taxon>
        <taxon>Palaeognathae</taxon>
        <taxon>Tinamiformes</taxon>
        <taxon>Tinamidae</taxon>
        <taxon>Eudromia</taxon>
    </lineage>
</organism>
<evidence type="ECO:0000313" key="2">
    <source>
        <dbReference type="EMBL" id="NXA34371.1"/>
    </source>
</evidence>
<keyword evidence="3" id="KW-1185">Reference proteome</keyword>
<dbReference type="Proteomes" id="UP000533954">
    <property type="component" value="Unassembled WGS sequence"/>
</dbReference>
<dbReference type="AlphaFoldDB" id="A0A7K7V1I3"/>
<dbReference type="InterPro" id="IPR049231">
    <property type="entry name" value="DUF5581_N"/>
</dbReference>
<dbReference type="InterPro" id="IPR003961">
    <property type="entry name" value="FN3_dom"/>
</dbReference>
<dbReference type="PANTHER" id="PTHR14537">
    <property type="entry name" value="FIBRONECTIN TYPE III DOMAIN-CONTAINING PROTEIN 11"/>
    <property type="match status" value="1"/>
</dbReference>
<sequence length="281" mass="32184">AWKTYLERRSVLLAFLHTNLSLHFLRRHRRRLELLKRSSFYIEILPKHLALGDQSHPMHPINMFQQVDPWRFQRMKKVGATQTKIQLLLLEGLLEQLQRGREELLCSLKSCDVGTFLSRWDCVQQRLAELSQAITTFLGALAPGRLHVKHRLVPDARAAKVPRLRLLLNAKLPVVFDRRASVAHEDRAALRWFSASPPAQHEQYELSFRLLQHGPQERGHAGTLTLSASTCEIQNLLPGRAYQFSVRRAETYALVYEQWHDSITLHTHAGPGAGGSPPQPE</sequence>